<evidence type="ECO:0000256" key="2">
    <source>
        <dbReference type="ARBA" id="ARBA00022552"/>
    </source>
</evidence>
<dbReference type="Gene3D" id="3.30.2130.30">
    <property type="match status" value="1"/>
</dbReference>
<comment type="caution">
    <text evidence="9">The sequence shown here is derived from an EMBL/GenBank/DDBJ whole genome shotgun (WGS) entry which is preliminary data.</text>
</comment>
<dbReference type="InterPro" id="IPR019614">
    <property type="entry name" value="SAM-dep_methyl-trfase"/>
</dbReference>
<dbReference type="CDD" id="cd02440">
    <property type="entry name" value="AdoMet_MTases"/>
    <property type="match status" value="1"/>
</dbReference>
<dbReference type="InterPro" id="IPR004114">
    <property type="entry name" value="THUMP_dom"/>
</dbReference>
<dbReference type="Gene3D" id="3.30.750.80">
    <property type="entry name" value="RNA methyltransferase domain (HRMD) like"/>
    <property type="match status" value="1"/>
</dbReference>
<dbReference type="EC" id="2.1.1.264" evidence="6"/>
<dbReference type="InterPro" id="IPR017244">
    <property type="entry name" value="23SrRNA_methyltr_KL"/>
</dbReference>
<dbReference type="NCBIfam" id="NF008748">
    <property type="entry name" value="PRK11783.1"/>
    <property type="match status" value="1"/>
</dbReference>
<dbReference type="HAMAP" id="MF_01858">
    <property type="entry name" value="23SrRNA_methyltr_KL"/>
    <property type="match status" value="1"/>
</dbReference>
<dbReference type="GO" id="GO:0005737">
    <property type="term" value="C:cytoplasm"/>
    <property type="evidence" value="ECO:0007669"/>
    <property type="project" value="UniProtKB-SubCell"/>
</dbReference>
<keyword evidence="5 6" id="KW-0949">S-adenosyl-L-methionine</keyword>
<keyword evidence="4 6" id="KW-0808">Transferase</keyword>
<dbReference type="Proteomes" id="UP000288279">
    <property type="component" value="Unassembled WGS sequence"/>
</dbReference>
<dbReference type="Pfam" id="PF10672">
    <property type="entry name" value="Methyltrans_SAM"/>
    <property type="match status" value="1"/>
</dbReference>
<comment type="catalytic activity">
    <reaction evidence="6">
        <text>guanosine(2069) in 23S rRNA + S-adenosyl-L-methionine = N(2)-methylguanosine(2069) in 23S rRNA + S-adenosyl-L-homocysteine + H(+)</text>
        <dbReference type="Rhea" id="RHEA:43772"/>
        <dbReference type="Rhea" id="RHEA-COMP:10688"/>
        <dbReference type="Rhea" id="RHEA-COMP:10689"/>
        <dbReference type="ChEBI" id="CHEBI:15378"/>
        <dbReference type="ChEBI" id="CHEBI:57856"/>
        <dbReference type="ChEBI" id="CHEBI:59789"/>
        <dbReference type="ChEBI" id="CHEBI:74269"/>
        <dbReference type="ChEBI" id="CHEBI:74481"/>
        <dbReference type="EC" id="2.1.1.264"/>
    </reaction>
</comment>
<reference evidence="9 10" key="1">
    <citation type="journal article" date="2011" name="Front. Microbiol.">
        <title>Genomic signatures of strain selection and enhancement in Bacillus atrophaeus var. globigii, a historical biowarfare simulant.</title>
        <authorList>
            <person name="Gibbons H.S."/>
            <person name="Broomall S.M."/>
            <person name="McNew L.A."/>
            <person name="Daligault H."/>
            <person name="Chapman C."/>
            <person name="Bruce D."/>
            <person name="Karavis M."/>
            <person name="Krepps M."/>
            <person name="McGregor P.A."/>
            <person name="Hong C."/>
            <person name="Park K.H."/>
            <person name="Akmal A."/>
            <person name="Feldman A."/>
            <person name="Lin J.S."/>
            <person name="Chang W.E."/>
            <person name="Higgs B.W."/>
            <person name="Demirev P."/>
            <person name="Lindquist J."/>
            <person name="Liem A."/>
            <person name="Fochler E."/>
            <person name="Read T.D."/>
            <person name="Tapia R."/>
            <person name="Johnson S."/>
            <person name="Bishop-Lilly K.A."/>
            <person name="Detter C."/>
            <person name="Han C."/>
            <person name="Sozhamannan S."/>
            <person name="Rosenzweig C.N."/>
            <person name="Skowronski E.W."/>
        </authorList>
    </citation>
    <scope>NUCLEOTIDE SEQUENCE [LARGE SCALE GENOMIC DNA]</scope>
    <source>
        <strain evidence="9 10">PIT1</strain>
    </source>
</reference>
<dbReference type="OrthoDB" id="9809404at2"/>
<evidence type="ECO:0000256" key="3">
    <source>
        <dbReference type="ARBA" id="ARBA00022603"/>
    </source>
</evidence>
<dbReference type="RefSeq" id="WP_126825134.1">
    <property type="nucleotide sequence ID" value="NZ_PIQG01000001.1"/>
</dbReference>
<keyword evidence="7" id="KW-0694">RNA-binding</keyword>
<accession>A0A432ZN90</accession>
<dbReference type="GO" id="GO:0070043">
    <property type="term" value="F:rRNA (guanine-N7-)-methyltransferase activity"/>
    <property type="evidence" value="ECO:0007669"/>
    <property type="project" value="UniProtKB-UniRule"/>
</dbReference>
<evidence type="ECO:0000256" key="5">
    <source>
        <dbReference type="ARBA" id="ARBA00022691"/>
    </source>
</evidence>
<evidence type="ECO:0000256" key="6">
    <source>
        <dbReference type="HAMAP-Rule" id="MF_01858"/>
    </source>
</evidence>
<sequence>MSQADARLQFFATCAKNLEPMVFQELIELGFEQVKQTAGGCRFNGTLKDGYKACLWLRSASRVLLLLGEAETKNARDLVAKVSFATDWTAILGSQQTFVVQFTGQNHAIRNTQFGAQLIKDAVVDAFQRNQIERPNIDKNQPDIVIRAHLNRDQLSWYLDLSGTSLHQRGYRTKQGLAPLRETLAAAVAMRALAQQPQADLVLDPFCGAGTLLFEAAMQLLDYAPGLLREQWGFDRWQGHDAELWQSELALAHARLAQAKEQLNTRFIGSDIDPKAIEMAKENAENLGLSELFSWSVANAEHVTIELDQAKHPLLLANPPYAERLGEEIETLLLYRRLGQHLREHFHGWQVALISGDESLLKQLRCRSERKYRLLNGAIESTLALYDLTKEQIEFTKIQSEDFPNRLKKNQQKLKKWANKQGLDAWRWYDADLPEYNVAIDVYNDYVVIQEYAAPKDVPASLAQERLWYIVNVLAETFAISPDKMVLKTRQRQVGKRQYEKLKPRGLITTVHEQGALFEVNLSDYLDTGLFLDHRFARAELQRLSQSKDVLNLFAYTCSASVYAALGGANSVVSVDMSRTYLEWGERNFRLNQLNPRAYEFIQADCLTWLSKQRPQQRFDVVFVDPPTFSNSKRMDATFDVQRDHVSLIKNVSKLLKDDGIILFSNNKRKFKLDYAELEALGLVVEDLTAASISTDFARNKGIHHLFKLYYRD</sequence>
<dbReference type="EMBL" id="PIQG01000001">
    <property type="protein sequence ID" value="RUO79359.1"/>
    <property type="molecule type" value="Genomic_DNA"/>
</dbReference>
<comment type="catalytic activity">
    <reaction evidence="6">
        <text>guanosine(2445) in 23S rRNA + S-adenosyl-L-methionine = N(2)-methylguanosine(2445) in 23S rRNA + S-adenosyl-L-homocysteine + H(+)</text>
        <dbReference type="Rhea" id="RHEA:42740"/>
        <dbReference type="Rhea" id="RHEA-COMP:10215"/>
        <dbReference type="Rhea" id="RHEA-COMP:10216"/>
        <dbReference type="ChEBI" id="CHEBI:15378"/>
        <dbReference type="ChEBI" id="CHEBI:57856"/>
        <dbReference type="ChEBI" id="CHEBI:59789"/>
        <dbReference type="ChEBI" id="CHEBI:74269"/>
        <dbReference type="ChEBI" id="CHEBI:74481"/>
        <dbReference type="EC" id="2.1.1.173"/>
    </reaction>
</comment>
<name>A0A432ZN90_9GAMM</name>
<dbReference type="GO" id="GO:0052915">
    <property type="term" value="F:23S rRNA (guanine(2445)-N(2))-methyltransferase activity"/>
    <property type="evidence" value="ECO:0007669"/>
    <property type="project" value="UniProtKB-UniRule"/>
</dbReference>
<evidence type="ECO:0000259" key="8">
    <source>
        <dbReference type="PROSITE" id="PS51165"/>
    </source>
</evidence>
<dbReference type="PANTHER" id="PTHR47313:SF1">
    <property type="entry name" value="RIBOSOMAL RNA LARGE SUBUNIT METHYLTRANSFERASE K_L"/>
    <property type="match status" value="1"/>
</dbReference>
<proteinExistence type="inferred from homology"/>
<comment type="similarity">
    <text evidence="6">Belongs to the methyltransferase superfamily. RlmKL family.</text>
</comment>
<organism evidence="9 10">
    <name type="scientific">Pseudidiomarina taiwanensis</name>
    <dbReference type="NCBI Taxonomy" id="337250"/>
    <lineage>
        <taxon>Bacteria</taxon>
        <taxon>Pseudomonadati</taxon>
        <taxon>Pseudomonadota</taxon>
        <taxon>Gammaproteobacteria</taxon>
        <taxon>Alteromonadales</taxon>
        <taxon>Idiomarinaceae</taxon>
        <taxon>Pseudidiomarina</taxon>
    </lineage>
</organism>
<dbReference type="CDD" id="cd11715">
    <property type="entry name" value="THUMP_AdoMetMT"/>
    <property type="match status" value="1"/>
</dbReference>
<dbReference type="PROSITE" id="PS51165">
    <property type="entry name" value="THUMP"/>
    <property type="match status" value="1"/>
</dbReference>
<evidence type="ECO:0000313" key="9">
    <source>
        <dbReference type="EMBL" id="RUO79359.1"/>
    </source>
</evidence>
<gene>
    <name evidence="6" type="primary">rlmL</name>
    <name evidence="9" type="ORF">CWI83_02300</name>
</gene>
<keyword evidence="1 6" id="KW-0963">Cytoplasm</keyword>
<dbReference type="InterPro" id="IPR054170">
    <property type="entry name" value="RlmL_1st"/>
</dbReference>
<dbReference type="EC" id="2.1.1.173" evidence="6"/>
<dbReference type="Pfam" id="PF02926">
    <property type="entry name" value="THUMP"/>
    <property type="match status" value="1"/>
</dbReference>
<dbReference type="Pfam" id="PF22020">
    <property type="entry name" value="RlmL_1st"/>
    <property type="match status" value="1"/>
</dbReference>
<dbReference type="PIRSF" id="PIRSF037618">
    <property type="entry name" value="RNA_Mtase_bacteria_prd"/>
    <property type="match status" value="1"/>
</dbReference>
<evidence type="ECO:0000256" key="4">
    <source>
        <dbReference type="ARBA" id="ARBA00022679"/>
    </source>
</evidence>
<keyword evidence="2 6" id="KW-0698">rRNA processing</keyword>
<dbReference type="SUPFAM" id="SSF53335">
    <property type="entry name" value="S-adenosyl-L-methionine-dependent methyltransferases"/>
    <property type="match status" value="2"/>
</dbReference>
<keyword evidence="10" id="KW-1185">Reference proteome</keyword>
<protein>
    <recommendedName>
        <fullName evidence="6">Ribosomal RNA large subunit methyltransferase K/L</fullName>
    </recommendedName>
    <domain>
        <recommendedName>
            <fullName evidence="6">23S rRNA m2G2445 methyltransferase</fullName>
            <ecNumber evidence="6">2.1.1.173</ecNumber>
        </recommendedName>
        <alternativeName>
            <fullName evidence="6">rRNA (guanine-N(2)-)-methyltransferase RlmL</fullName>
        </alternativeName>
    </domain>
    <domain>
        <recommendedName>
            <fullName evidence="6">23S rRNA m7G2069 methyltransferase</fullName>
            <ecNumber evidence="6">2.1.1.264</ecNumber>
        </recommendedName>
        <alternativeName>
            <fullName evidence="6">rRNA (guanine-N(7)-)-methyltransferase RlmK</fullName>
        </alternativeName>
    </domain>
</protein>
<comment type="subcellular location">
    <subcellularLocation>
        <location evidence="6">Cytoplasm</location>
    </subcellularLocation>
</comment>
<evidence type="ECO:0000313" key="10">
    <source>
        <dbReference type="Proteomes" id="UP000288279"/>
    </source>
</evidence>
<dbReference type="PANTHER" id="PTHR47313">
    <property type="entry name" value="RIBOSOMAL RNA LARGE SUBUNIT METHYLTRANSFERASE K/L"/>
    <property type="match status" value="1"/>
</dbReference>
<comment type="function">
    <text evidence="6">Specifically methylates the guanine in position 2445 (m2G2445) and the guanine in position 2069 (m7G2069) of 23S rRNA.</text>
</comment>
<dbReference type="Gene3D" id="3.40.50.150">
    <property type="entry name" value="Vaccinia Virus protein VP39"/>
    <property type="match status" value="2"/>
</dbReference>
<keyword evidence="3 6" id="KW-0489">Methyltransferase</keyword>
<dbReference type="AlphaFoldDB" id="A0A432ZN90"/>
<dbReference type="InterPro" id="IPR029063">
    <property type="entry name" value="SAM-dependent_MTases_sf"/>
</dbReference>
<dbReference type="InterPro" id="IPR000241">
    <property type="entry name" value="RlmKL-like_Mtase"/>
</dbReference>
<dbReference type="GO" id="GO:0003723">
    <property type="term" value="F:RNA binding"/>
    <property type="evidence" value="ECO:0007669"/>
    <property type="project" value="UniProtKB-UniRule"/>
</dbReference>
<evidence type="ECO:0000256" key="7">
    <source>
        <dbReference type="PROSITE-ProRule" id="PRU00529"/>
    </source>
</evidence>
<dbReference type="Pfam" id="PF01170">
    <property type="entry name" value="UPF0020"/>
    <property type="match status" value="1"/>
</dbReference>
<evidence type="ECO:0000256" key="1">
    <source>
        <dbReference type="ARBA" id="ARBA00022490"/>
    </source>
</evidence>
<feature type="domain" description="THUMP" evidence="8">
    <location>
        <begin position="49"/>
        <end position="161"/>
    </location>
</feature>
<dbReference type="SMART" id="SM00981">
    <property type="entry name" value="THUMP"/>
    <property type="match status" value="1"/>
</dbReference>